<accession>A0ABT7B6L7</accession>
<evidence type="ECO:0000313" key="3">
    <source>
        <dbReference type="EMBL" id="MDJ1174487.1"/>
    </source>
</evidence>
<keyword evidence="1" id="KW-0732">Signal</keyword>
<dbReference type="RefSeq" id="WP_283766817.1">
    <property type="nucleotide sequence ID" value="NZ_JAQOSO010000055.1"/>
</dbReference>
<dbReference type="EMBL" id="JAQOSO010000055">
    <property type="protein sequence ID" value="MDJ1174487.1"/>
    <property type="molecule type" value="Genomic_DNA"/>
</dbReference>
<gene>
    <name evidence="3" type="ORF">PMG25_10335</name>
</gene>
<proteinExistence type="predicted"/>
<feature type="chain" id="PRO_5047138196" evidence="1">
    <location>
        <begin position="28"/>
        <end position="600"/>
    </location>
</feature>
<evidence type="ECO:0000313" key="4">
    <source>
        <dbReference type="Proteomes" id="UP001235849"/>
    </source>
</evidence>
<comment type="caution">
    <text evidence="3">The sequence shown here is derived from an EMBL/GenBank/DDBJ whole genome shotgun (WGS) entry which is preliminary data.</text>
</comment>
<dbReference type="Proteomes" id="UP001235849">
    <property type="component" value="Unassembled WGS sequence"/>
</dbReference>
<feature type="signal peptide" evidence="1">
    <location>
        <begin position="1"/>
        <end position="27"/>
    </location>
</feature>
<protein>
    <submittedName>
        <fullName evidence="3">PEP-CTERM sorting domain-containing protein</fullName>
    </submittedName>
</protein>
<evidence type="ECO:0000259" key="2">
    <source>
        <dbReference type="Pfam" id="PF07589"/>
    </source>
</evidence>
<dbReference type="Pfam" id="PF07589">
    <property type="entry name" value="PEP-CTERM"/>
    <property type="match status" value="1"/>
</dbReference>
<dbReference type="NCBIfam" id="TIGR02595">
    <property type="entry name" value="PEP_CTERM"/>
    <property type="match status" value="1"/>
</dbReference>
<reference evidence="3 4" key="1">
    <citation type="submission" date="2023-01" db="EMBL/GenBank/DDBJ databases">
        <title>Novel diversity within Roseofilum (Cyanobacteria; Desertifilaceae) from marine benthic mats with descriptions of four novel species.</title>
        <authorList>
            <person name="Wang Y."/>
            <person name="Berthold D.E."/>
            <person name="Hu J."/>
            <person name="Lefler F.W."/>
            <person name="Laughinghouse H.D. IV."/>
        </authorList>
    </citation>
    <scope>NUCLEOTIDE SEQUENCE [LARGE SCALE GENOMIC DNA]</scope>
    <source>
        <strain evidence="3 4">BLCC-M114</strain>
    </source>
</reference>
<dbReference type="InterPro" id="IPR013424">
    <property type="entry name" value="Ice-binding_C"/>
</dbReference>
<keyword evidence="4" id="KW-1185">Reference proteome</keyword>
<organism evidence="3 4">
    <name type="scientific">Roseofilum capinflatum BLCC-M114</name>
    <dbReference type="NCBI Taxonomy" id="3022440"/>
    <lineage>
        <taxon>Bacteria</taxon>
        <taxon>Bacillati</taxon>
        <taxon>Cyanobacteriota</taxon>
        <taxon>Cyanophyceae</taxon>
        <taxon>Desertifilales</taxon>
        <taxon>Desertifilaceae</taxon>
        <taxon>Roseofilum</taxon>
        <taxon>Roseofilum capinflatum</taxon>
    </lineage>
</organism>
<sequence length="600" mass="63960">MTSQKLFQWTSLLLTGASIFTASHAQAANFTFSRIASTDPSSVGSSYSQVYRGLGTSGHLSAWGPAFNLAADANYQAGRGIALSDRGGRVAYHARTVNGDAIYTNTGGRGLNARRLIAQVGTQIGQDTIVGFGPGIAISPNWNVAFVAKMSDGSQRIYTRQSSTAPLELIASSANGYTFAPGLSINNKGEVAFTAKSNGVVNVFKGDPGGITRISQCGANQCLFQAPSINRRGWVSFSMTDGIYAGNGAAVSQVITNPTFVAGAYREANINDNDMISAFIGVLPTTAIGGPAGQAILTGDGNSGSVVASNYCPPGQAHACHFDPTSSSFINMGTSSINDRNDNIVAFMANQTNPRDDRYKKGIFIGDDPLKDKVIGIGDALDGSTVTDLAMDRGSLNDSNEITFWAKLANGFEGVFRANSFADSQFNPWLPNCPVQQINQMNFCGVTSGRWFDPPTAYGFNYEMDSESLFTSILDLPVDFDNPFTVSVGDNVLGQFSSGDQINFNHYADLLGDLLVEGLDGVMGVKNFTVRTGDTIDPTNPMALPIKLAFNTETADFTLRPLDPEYESSQDIPEPSTLFGLVGVGAILIRLRHRRQSRKL</sequence>
<evidence type="ECO:0000256" key="1">
    <source>
        <dbReference type="SAM" id="SignalP"/>
    </source>
</evidence>
<feature type="domain" description="Ice-binding protein C-terminal" evidence="2">
    <location>
        <begin position="572"/>
        <end position="595"/>
    </location>
</feature>
<name>A0ABT7B6L7_9CYAN</name>